<dbReference type="PROSITE" id="PS50214">
    <property type="entry name" value="DISINTEGRIN_2"/>
    <property type="match status" value="1"/>
</dbReference>
<evidence type="ECO:0000259" key="4">
    <source>
        <dbReference type="PROSITE" id="PS50214"/>
    </source>
</evidence>
<feature type="chain" id="PRO_5029713901" evidence="3">
    <location>
        <begin position="25"/>
        <end position="612"/>
    </location>
</feature>
<dbReference type="Proteomes" id="UP000594260">
    <property type="component" value="Unplaced"/>
</dbReference>
<evidence type="ECO:0000259" key="5">
    <source>
        <dbReference type="PROSITE" id="PS50215"/>
    </source>
</evidence>
<evidence type="ECO:0000256" key="3">
    <source>
        <dbReference type="SAM" id="SignalP"/>
    </source>
</evidence>
<dbReference type="RefSeq" id="XP_022658930.1">
    <property type="nucleotide sequence ID" value="XM_022803195.1"/>
</dbReference>
<feature type="binding site" evidence="2">
    <location>
        <position position="362"/>
    </location>
    <ligand>
        <name>Zn(2+)</name>
        <dbReference type="ChEBI" id="CHEBI:29105"/>
        <note>catalytic</note>
    </ligand>
</feature>
<feature type="domain" description="Disintegrin" evidence="4">
    <location>
        <begin position="413"/>
        <end position="498"/>
    </location>
</feature>
<dbReference type="GO" id="GO:0004222">
    <property type="term" value="F:metalloendopeptidase activity"/>
    <property type="evidence" value="ECO:0007669"/>
    <property type="project" value="InterPro"/>
</dbReference>
<dbReference type="GO" id="GO:0007219">
    <property type="term" value="P:Notch signaling pathway"/>
    <property type="evidence" value="ECO:0007669"/>
    <property type="project" value="TreeGrafter"/>
</dbReference>
<feature type="binding site" evidence="2">
    <location>
        <position position="368"/>
    </location>
    <ligand>
        <name>Zn(2+)</name>
        <dbReference type="ChEBI" id="CHEBI:29105"/>
        <note>catalytic</note>
    </ligand>
</feature>
<organism evidence="6 7">
    <name type="scientific">Varroa destructor</name>
    <name type="common">Honeybee mite</name>
    <dbReference type="NCBI Taxonomy" id="109461"/>
    <lineage>
        <taxon>Eukaryota</taxon>
        <taxon>Metazoa</taxon>
        <taxon>Ecdysozoa</taxon>
        <taxon>Arthropoda</taxon>
        <taxon>Chelicerata</taxon>
        <taxon>Arachnida</taxon>
        <taxon>Acari</taxon>
        <taxon>Parasitiformes</taxon>
        <taxon>Mesostigmata</taxon>
        <taxon>Gamasina</taxon>
        <taxon>Dermanyssoidea</taxon>
        <taxon>Varroidae</taxon>
        <taxon>Varroa</taxon>
    </lineage>
</organism>
<dbReference type="GO" id="GO:0046872">
    <property type="term" value="F:metal ion binding"/>
    <property type="evidence" value="ECO:0007669"/>
    <property type="project" value="UniProtKB-KW"/>
</dbReference>
<dbReference type="InParanoid" id="A0A7M7KCD7"/>
<comment type="caution">
    <text evidence="2">Lacks conserved residue(s) required for the propagation of feature annotation.</text>
</comment>
<keyword evidence="2" id="KW-0479">Metal-binding</keyword>
<dbReference type="InterPro" id="IPR036436">
    <property type="entry name" value="Disintegrin_dom_sf"/>
</dbReference>
<dbReference type="InterPro" id="IPR024079">
    <property type="entry name" value="MetalloPept_cat_dom_sf"/>
</dbReference>
<keyword evidence="1" id="KW-1015">Disulfide bond</keyword>
<proteinExistence type="predicted"/>
<dbReference type="KEGG" id="vde:111249387"/>
<evidence type="ECO:0000256" key="2">
    <source>
        <dbReference type="PROSITE-ProRule" id="PRU00276"/>
    </source>
</evidence>
<accession>A0A7M7KCD7</accession>
<dbReference type="GO" id="GO:0005886">
    <property type="term" value="C:plasma membrane"/>
    <property type="evidence" value="ECO:0007669"/>
    <property type="project" value="TreeGrafter"/>
</dbReference>
<sequence length="612" mass="68966">MNNVILIDGIPFWLLLIAIQKSESNSNDEPEFELASFGPVRAKQTKPIFGEPSAEQLPRKFSNRRPFEFDTQFENYADSTGLSFENPHESRYFRTSNISHQDYEVSAAQPRRQSFSRTTICRKDIKNREQNLKPAALSPRSQRVEFRPNPLKNLCNKPPPPVPPVKATDFKVQKIKPNMSCPLHLVADTSFVEHLTHEARHLDRRVGAVVVEIMTVLYYVNVIFKQMIFNTHGAAPSGLRFTMGEIKVHSGYFDRGYNVEGKFDSISELFWRFAVGEGNTNSRHCGAVLFTGKDFSPCLDLGLAYIGSADKLDAGICAQPRPTSDDTSIFVTPNIAVVTARQRTKPIARMELVRALAHELGHMWGAHHDSVKDSKYIMYNRKTKNRVMEFSDISIDQMSRILNLKVSCFSSKINTCGNEKLDPGEACDEGWAGGPCCDSNCALKRFADCSDLNDRCCVMCKFAPKDTFCRRPDYWDCLDGARCTGNNATCPDQAPAKNGTACRNFGVCMAGRCIHICEKLNLKPCRSENGRSCEIRCNDSRRCKSFDPPIHYENGTLCGNNGICHNRLCKPYCEYFGLRSCKCPEAYTRRKICCESLGICAPMINTPRRNYV</sequence>
<keyword evidence="7" id="KW-1185">Reference proteome</keyword>
<feature type="binding site" evidence="2">
    <location>
        <position position="358"/>
    </location>
    <ligand>
        <name>Zn(2+)</name>
        <dbReference type="ChEBI" id="CHEBI:29105"/>
        <note>catalytic</note>
    </ligand>
</feature>
<name>A0A7M7KCD7_VARDE</name>
<dbReference type="OrthoDB" id="6437438at2759"/>
<dbReference type="PANTHER" id="PTHR45702">
    <property type="entry name" value="ADAM10/ADAM17 METALLOPEPTIDASE FAMILY MEMBER"/>
    <property type="match status" value="1"/>
</dbReference>
<keyword evidence="3" id="KW-0732">Signal</keyword>
<evidence type="ECO:0000256" key="1">
    <source>
        <dbReference type="ARBA" id="ARBA00023157"/>
    </source>
</evidence>
<dbReference type="SMART" id="SM00050">
    <property type="entry name" value="DISIN"/>
    <property type="match status" value="1"/>
</dbReference>
<dbReference type="EnsemblMetazoa" id="XM_022803195">
    <property type="protein sequence ID" value="XP_022658930"/>
    <property type="gene ID" value="LOC111249387"/>
</dbReference>
<feature type="signal peptide" evidence="3">
    <location>
        <begin position="1"/>
        <end position="24"/>
    </location>
</feature>
<dbReference type="InterPro" id="IPR001590">
    <property type="entry name" value="Peptidase_M12B"/>
</dbReference>
<dbReference type="GeneID" id="111249387"/>
<dbReference type="FunFam" id="4.10.70.10:FF:000003">
    <property type="entry name" value="Disintegrin and metalloproteinase domain-containing protein 17"/>
    <property type="match status" value="1"/>
</dbReference>
<dbReference type="SUPFAM" id="SSF55486">
    <property type="entry name" value="Metalloproteases ('zincins'), catalytic domain"/>
    <property type="match status" value="1"/>
</dbReference>
<dbReference type="SUPFAM" id="SSF57552">
    <property type="entry name" value="Blood coagulation inhibitor (disintegrin)"/>
    <property type="match status" value="1"/>
</dbReference>
<dbReference type="InterPro" id="IPR001762">
    <property type="entry name" value="Disintegrin_dom"/>
</dbReference>
<reference evidence="6" key="1">
    <citation type="submission" date="2021-01" db="UniProtKB">
        <authorList>
            <consortium name="EnsemblMetazoa"/>
        </authorList>
    </citation>
    <scope>IDENTIFICATION</scope>
</reference>
<protein>
    <submittedName>
        <fullName evidence="6">Uncharacterized protein</fullName>
    </submittedName>
</protein>
<dbReference type="Gene3D" id="3.40.390.10">
    <property type="entry name" value="Collagenase (Catalytic Domain)"/>
    <property type="match status" value="1"/>
</dbReference>
<keyword evidence="2" id="KW-0862">Zinc</keyword>
<dbReference type="PANTHER" id="PTHR45702:SF2">
    <property type="entry name" value="KUZBANIAN, ISOFORM A"/>
    <property type="match status" value="1"/>
</dbReference>
<dbReference type="PROSITE" id="PS50215">
    <property type="entry name" value="ADAM_MEPRO"/>
    <property type="match status" value="1"/>
</dbReference>
<dbReference type="GO" id="GO:0006509">
    <property type="term" value="P:membrane protein ectodomain proteolysis"/>
    <property type="evidence" value="ECO:0007669"/>
    <property type="project" value="TreeGrafter"/>
</dbReference>
<dbReference type="AlphaFoldDB" id="A0A7M7KCD7"/>
<dbReference type="InterPro" id="IPR051489">
    <property type="entry name" value="ADAM_Metalloproteinase"/>
</dbReference>
<feature type="domain" description="Peptidase M12B" evidence="5">
    <location>
        <begin position="179"/>
        <end position="450"/>
    </location>
</feature>
<dbReference type="Gene3D" id="4.10.70.10">
    <property type="entry name" value="Disintegrin domain"/>
    <property type="match status" value="1"/>
</dbReference>
<feature type="active site" evidence="2">
    <location>
        <position position="359"/>
    </location>
</feature>
<evidence type="ECO:0000313" key="7">
    <source>
        <dbReference type="Proteomes" id="UP000594260"/>
    </source>
</evidence>
<evidence type="ECO:0000313" key="6">
    <source>
        <dbReference type="EnsemblMetazoa" id="XP_022658930"/>
    </source>
</evidence>
<dbReference type="Pfam" id="PF13688">
    <property type="entry name" value="Reprolysin_5"/>
    <property type="match status" value="1"/>
</dbReference>